<dbReference type="Proteomes" id="UP000019149">
    <property type="component" value="Unassembled WGS sequence"/>
</dbReference>
<dbReference type="EMBL" id="APAU02000133">
    <property type="protein sequence ID" value="EUB56011.1"/>
    <property type="molecule type" value="Genomic_DNA"/>
</dbReference>
<evidence type="ECO:0000313" key="2">
    <source>
        <dbReference type="Proteomes" id="UP000019149"/>
    </source>
</evidence>
<name>W6U6N9_ECHGR</name>
<comment type="caution">
    <text evidence="1">The sequence shown here is derived from an EMBL/GenBank/DDBJ whole genome shotgun (WGS) entry which is preliminary data.</text>
</comment>
<protein>
    <submittedName>
        <fullName evidence="1">Uncharacterized protein</fullName>
    </submittedName>
</protein>
<dbReference type="RefSeq" id="XP_024347207.1">
    <property type="nucleotide sequence ID" value="XM_024498385.1"/>
</dbReference>
<reference evidence="1 2" key="1">
    <citation type="journal article" date="2013" name="Nat. Genet.">
        <title>The genome of the hydatid tapeworm Echinococcus granulosus.</title>
        <authorList>
            <person name="Zheng H."/>
            <person name="Zhang W."/>
            <person name="Zhang L."/>
            <person name="Zhang Z."/>
            <person name="Li J."/>
            <person name="Lu G."/>
            <person name="Zhu Y."/>
            <person name="Wang Y."/>
            <person name="Huang Y."/>
            <person name="Liu J."/>
            <person name="Kang H."/>
            <person name="Chen J."/>
            <person name="Wang L."/>
            <person name="Chen A."/>
            <person name="Yu S."/>
            <person name="Gao Z."/>
            <person name="Jin L."/>
            <person name="Gu W."/>
            <person name="Wang Z."/>
            <person name="Zhao L."/>
            <person name="Shi B."/>
            <person name="Wen H."/>
            <person name="Lin R."/>
            <person name="Jones M.K."/>
            <person name="Brejova B."/>
            <person name="Vinar T."/>
            <person name="Zhao G."/>
            <person name="McManus D.P."/>
            <person name="Chen Z."/>
            <person name="Zhou Y."/>
            <person name="Wang S."/>
        </authorList>
    </citation>
    <scope>NUCLEOTIDE SEQUENCE [LARGE SCALE GENOMIC DNA]</scope>
</reference>
<sequence>MNPVELQTNRIGRQGLQYGRGLTIEDMAYLFGSVYMTMGLILTSCTLPNSKIVSYLVQWHHASFARDEEEEEEEEGKEEEAYLPVLGISCISKCSSPGSTERKLFMDEIF</sequence>
<dbReference type="GeneID" id="36344851"/>
<gene>
    <name evidence="1" type="ORF">EGR_09136</name>
</gene>
<accession>W6U6N9</accession>
<dbReference type="AlphaFoldDB" id="W6U6N9"/>
<proteinExistence type="predicted"/>
<evidence type="ECO:0000313" key="1">
    <source>
        <dbReference type="EMBL" id="EUB56011.1"/>
    </source>
</evidence>
<organism evidence="1 2">
    <name type="scientific">Echinococcus granulosus</name>
    <name type="common">Hydatid tapeworm</name>
    <dbReference type="NCBI Taxonomy" id="6210"/>
    <lineage>
        <taxon>Eukaryota</taxon>
        <taxon>Metazoa</taxon>
        <taxon>Spiralia</taxon>
        <taxon>Lophotrochozoa</taxon>
        <taxon>Platyhelminthes</taxon>
        <taxon>Cestoda</taxon>
        <taxon>Eucestoda</taxon>
        <taxon>Cyclophyllidea</taxon>
        <taxon>Taeniidae</taxon>
        <taxon>Echinococcus</taxon>
        <taxon>Echinococcus granulosus group</taxon>
    </lineage>
</organism>
<dbReference type="KEGG" id="egl:EGR_09136"/>
<keyword evidence="2" id="KW-1185">Reference proteome</keyword>
<dbReference type="CTD" id="36344851"/>